<keyword evidence="3" id="KW-1185">Reference proteome</keyword>
<proteinExistence type="predicted"/>
<reference evidence="2 3" key="1">
    <citation type="journal article" date="2017" name="Nat. Microbiol.">
        <title>Natural product diversity associated with the nematode symbionts Photorhabdus and Xenorhabdus.</title>
        <authorList>
            <person name="Tobias N.J."/>
            <person name="Wolff H."/>
            <person name="Djahanschiri B."/>
            <person name="Grundmann F."/>
            <person name="Kronenwerth M."/>
            <person name="Shi Y.M."/>
            <person name="Simonyi S."/>
            <person name="Grun P."/>
            <person name="Shapiro-Ilan D."/>
            <person name="Pidot S.J."/>
            <person name="Stinear T.P."/>
            <person name="Ebersberger I."/>
            <person name="Bode H.B."/>
        </authorList>
    </citation>
    <scope>NUCLEOTIDE SEQUENCE [LARGE SCALE GENOMIC DNA]</scope>
    <source>
        <strain evidence="2 3">DSM 17902</strain>
    </source>
</reference>
<evidence type="ECO:0000313" key="1">
    <source>
        <dbReference type="EMBL" id="PHM47286.1"/>
    </source>
</evidence>
<dbReference type="EMBL" id="NITZ01000014">
    <property type="protein sequence ID" value="PHM47928.1"/>
    <property type="molecule type" value="Genomic_DNA"/>
</dbReference>
<name>A0A2D0JNP1_9GAMM</name>
<sequence length="592" mass="66224">MKTKRIKLYNVLFFIILIIFNNAYANELMSNNVTLDYNYSKSKGNGKVSDLSETYNLTFENKNQLYDLQIKVLNFSCMYETGDKNIILKPNSIHQEEIEDSNSFKPFWWWPWGCEGDDKFLKWNVAIYEYGGVYKSCDIEIRVSFDIWALKWTTAVNIENNNNCQLTITATCDGEDCKNMTVFPAAKNIAITIDDYNAWAPPIITSPKPNSTVENNYITILGKGLMEDGTFPKIRTNFNSYNYSVQSTGDDKNWMGQLWIGCGITGEISIVEIENSEVTLNGPPCGATITSIQNGQTIPAGKYSLSGRVNSDTADHDRNMQVEITGYKRDGTIYSPTANYTPNVDTGTGKWSLEDLDAVCGINYNVSVNAFFMLSDSKPTLPSLVGTNISYRTPDCSIEITNPKDHEVVSSTIYDEQNISISGHAADGKVTVELLDDTEEEINIIEGNAVNNKFEVKDIKIPIGFISIEASDSSNQKSKKVTILSSKVFSVEAKNDSVFTVFSGTSMQNIIGGDKDQDFIPKVEISYDELDFSEEADPDEKGNWKGESKHYAKRGVYIFTFQESNNNRDYAVRDEITLKCTGSDLGMSCVIQ</sequence>
<evidence type="ECO:0000313" key="3">
    <source>
        <dbReference type="Proteomes" id="UP000221980"/>
    </source>
</evidence>
<comment type="caution">
    <text evidence="2">The sequence shown here is derived from an EMBL/GenBank/DDBJ whole genome shotgun (WGS) entry which is preliminary data.</text>
</comment>
<organism evidence="2 3">
    <name type="scientific">Xenorhabdus miraniensis</name>
    <dbReference type="NCBI Taxonomy" id="351674"/>
    <lineage>
        <taxon>Bacteria</taxon>
        <taxon>Pseudomonadati</taxon>
        <taxon>Pseudomonadota</taxon>
        <taxon>Gammaproteobacteria</taxon>
        <taxon>Enterobacterales</taxon>
        <taxon>Morganellaceae</taxon>
        <taxon>Xenorhabdus</taxon>
    </lineage>
</organism>
<dbReference type="AlphaFoldDB" id="A0A2D0JNP1"/>
<protein>
    <submittedName>
        <fullName evidence="2">Uncharacterized protein</fullName>
    </submittedName>
</protein>
<gene>
    <name evidence="2" type="ORF">Xmir_02765</name>
    <name evidence="1" type="ORF">Xmir_03340</name>
</gene>
<dbReference type="Proteomes" id="UP000221980">
    <property type="component" value="Unassembled WGS sequence"/>
</dbReference>
<evidence type="ECO:0000313" key="2">
    <source>
        <dbReference type="EMBL" id="PHM47928.1"/>
    </source>
</evidence>
<dbReference type="EMBL" id="NITZ01000020">
    <property type="protein sequence ID" value="PHM47286.1"/>
    <property type="molecule type" value="Genomic_DNA"/>
</dbReference>
<dbReference type="RefSeq" id="WP_099114805.1">
    <property type="nucleotide sequence ID" value="NZ_CAWNQI010000045.1"/>
</dbReference>
<accession>A0A2D0JNP1</accession>
<dbReference type="OrthoDB" id="6438005at2"/>